<feature type="compositionally biased region" description="Basic residues" evidence="5">
    <location>
        <begin position="346"/>
        <end position="358"/>
    </location>
</feature>
<dbReference type="GO" id="GO:0016567">
    <property type="term" value="P:protein ubiquitination"/>
    <property type="evidence" value="ECO:0007669"/>
    <property type="project" value="TreeGrafter"/>
</dbReference>
<feature type="compositionally biased region" description="Low complexity" evidence="5">
    <location>
        <begin position="928"/>
        <end position="949"/>
    </location>
</feature>
<feature type="compositionally biased region" description="Basic and acidic residues" evidence="5">
    <location>
        <begin position="511"/>
        <end position="540"/>
    </location>
</feature>
<dbReference type="InterPro" id="IPR016135">
    <property type="entry name" value="UBQ-conjugating_enzyme/RWD"/>
</dbReference>
<keyword evidence="1 3" id="KW-0863">Zinc-finger</keyword>
<dbReference type="PANTHER" id="PTHR13198">
    <property type="entry name" value="RING FINGER PROTEIN 25"/>
    <property type="match status" value="1"/>
</dbReference>
<dbReference type="SMART" id="SM00591">
    <property type="entry name" value="RWD"/>
    <property type="match status" value="1"/>
</dbReference>
<feature type="compositionally biased region" description="Basic and acidic residues" evidence="5">
    <location>
        <begin position="422"/>
        <end position="437"/>
    </location>
</feature>
<dbReference type="InterPro" id="IPR039133">
    <property type="entry name" value="RNF25"/>
</dbReference>
<accession>A0AAV4CQE1</accession>
<dbReference type="GO" id="GO:0005634">
    <property type="term" value="C:nucleus"/>
    <property type="evidence" value="ECO:0007669"/>
    <property type="project" value="TreeGrafter"/>
</dbReference>
<feature type="compositionally biased region" description="Basic and acidic residues" evidence="5">
    <location>
        <begin position="328"/>
        <end position="345"/>
    </location>
</feature>
<feature type="compositionally biased region" description="Polar residues" evidence="5">
    <location>
        <begin position="1126"/>
        <end position="1136"/>
    </location>
</feature>
<keyword evidence="2" id="KW-0862">Zinc</keyword>
<dbReference type="SMART" id="SM00184">
    <property type="entry name" value="RING"/>
    <property type="match status" value="1"/>
</dbReference>
<name>A0AAV4CQE1_9GAST</name>
<feature type="compositionally biased region" description="Basic and acidic residues" evidence="5">
    <location>
        <begin position="879"/>
        <end position="897"/>
    </location>
</feature>
<dbReference type="GO" id="GO:0033554">
    <property type="term" value="P:cellular response to stress"/>
    <property type="evidence" value="ECO:0007669"/>
    <property type="project" value="UniProtKB-ARBA"/>
</dbReference>
<keyword evidence="4" id="KW-0175">Coiled coil</keyword>
<evidence type="ECO:0000259" key="6">
    <source>
        <dbReference type="PROSITE" id="PS50089"/>
    </source>
</evidence>
<dbReference type="FunFam" id="3.30.40.10:FF:000215">
    <property type="entry name" value="E3 ubiquitin-protein ligase RNF25"/>
    <property type="match status" value="1"/>
</dbReference>
<dbReference type="Proteomes" id="UP000735302">
    <property type="component" value="Unassembled WGS sequence"/>
</dbReference>
<feature type="coiled-coil region" evidence="4">
    <location>
        <begin position="160"/>
        <end position="194"/>
    </location>
</feature>
<dbReference type="PROSITE" id="PS50908">
    <property type="entry name" value="RWD"/>
    <property type="match status" value="1"/>
</dbReference>
<feature type="compositionally biased region" description="Basic and acidic residues" evidence="5">
    <location>
        <begin position="909"/>
        <end position="920"/>
    </location>
</feature>
<feature type="compositionally biased region" description="Basic and acidic residues" evidence="5">
    <location>
        <begin position="1002"/>
        <end position="1042"/>
    </location>
</feature>
<dbReference type="GO" id="GO:0009893">
    <property type="term" value="P:positive regulation of metabolic process"/>
    <property type="evidence" value="ECO:0007669"/>
    <property type="project" value="UniProtKB-ARBA"/>
</dbReference>
<feature type="region of interest" description="Disordered" evidence="5">
    <location>
        <begin position="725"/>
        <end position="746"/>
    </location>
</feature>
<dbReference type="GO" id="GO:0061630">
    <property type="term" value="F:ubiquitin protein ligase activity"/>
    <property type="evidence" value="ECO:0007669"/>
    <property type="project" value="InterPro"/>
</dbReference>
<organism evidence="8 9">
    <name type="scientific">Plakobranchus ocellatus</name>
    <dbReference type="NCBI Taxonomy" id="259542"/>
    <lineage>
        <taxon>Eukaryota</taxon>
        <taxon>Metazoa</taxon>
        <taxon>Spiralia</taxon>
        <taxon>Lophotrochozoa</taxon>
        <taxon>Mollusca</taxon>
        <taxon>Gastropoda</taxon>
        <taxon>Heterobranchia</taxon>
        <taxon>Euthyneura</taxon>
        <taxon>Panpulmonata</taxon>
        <taxon>Sacoglossa</taxon>
        <taxon>Placobranchoidea</taxon>
        <taxon>Plakobranchidae</taxon>
        <taxon>Plakobranchus</taxon>
    </lineage>
</organism>
<evidence type="ECO:0000313" key="9">
    <source>
        <dbReference type="Proteomes" id="UP000735302"/>
    </source>
</evidence>
<keyword evidence="1 3" id="KW-0479">Metal-binding</keyword>
<feature type="domain" description="RING-type" evidence="6">
    <location>
        <begin position="136"/>
        <end position="205"/>
    </location>
</feature>
<dbReference type="InterPro" id="IPR013083">
    <property type="entry name" value="Znf_RING/FYVE/PHD"/>
</dbReference>
<evidence type="ECO:0000256" key="4">
    <source>
        <dbReference type="SAM" id="Coils"/>
    </source>
</evidence>
<dbReference type="GO" id="GO:0051246">
    <property type="term" value="P:regulation of protein metabolic process"/>
    <property type="evidence" value="ECO:0007669"/>
    <property type="project" value="UniProtKB-ARBA"/>
</dbReference>
<gene>
    <name evidence="8" type="ORF">PoB_006058400</name>
</gene>
<feature type="domain" description="RWD" evidence="7">
    <location>
        <begin position="20"/>
        <end position="129"/>
    </location>
</feature>
<feature type="compositionally biased region" description="Basic and acidic residues" evidence="5">
    <location>
        <begin position="449"/>
        <end position="470"/>
    </location>
</feature>
<feature type="region of interest" description="Disordered" evidence="5">
    <location>
        <begin position="285"/>
        <end position="663"/>
    </location>
</feature>
<feature type="compositionally biased region" description="Basic and acidic residues" evidence="5">
    <location>
        <begin position="849"/>
        <end position="865"/>
    </location>
</feature>
<dbReference type="Pfam" id="PF05773">
    <property type="entry name" value="RWD"/>
    <property type="match status" value="1"/>
</dbReference>
<dbReference type="EMBL" id="BLXT01006874">
    <property type="protein sequence ID" value="GFO34079.1"/>
    <property type="molecule type" value="Genomic_DNA"/>
</dbReference>
<feature type="compositionally biased region" description="Polar residues" evidence="5">
    <location>
        <begin position="500"/>
        <end position="510"/>
    </location>
</feature>
<dbReference type="FunFam" id="3.10.110.10:FF:000050">
    <property type="entry name" value="eIF-2-alpha kinase GCN2"/>
    <property type="match status" value="1"/>
</dbReference>
<dbReference type="PANTHER" id="PTHR13198:SF4">
    <property type="entry name" value="E3 UBIQUITIN-PROTEIN LIGASE RNF25"/>
    <property type="match status" value="1"/>
</dbReference>
<comment type="caution">
    <text evidence="8">The sequence shown here is derived from an EMBL/GenBank/DDBJ whole genome shotgun (WGS) entry which is preliminary data.</text>
</comment>
<evidence type="ECO:0000256" key="2">
    <source>
        <dbReference type="ARBA" id="ARBA00022833"/>
    </source>
</evidence>
<feature type="compositionally biased region" description="Basic and acidic residues" evidence="5">
    <location>
        <begin position="1079"/>
        <end position="1089"/>
    </location>
</feature>
<dbReference type="InterPro" id="IPR001841">
    <property type="entry name" value="Znf_RING"/>
</dbReference>
<dbReference type="Gene3D" id="3.10.110.10">
    <property type="entry name" value="Ubiquitin Conjugating Enzyme"/>
    <property type="match status" value="1"/>
</dbReference>
<dbReference type="CDD" id="cd16470">
    <property type="entry name" value="RING-H2_RNF25"/>
    <property type="match status" value="1"/>
</dbReference>
<feature type="compositionally biased region" description="Polar residues" evidence="5">
    <location>
        <begin position="1090"/>
        <end position="1112"/>
    </location>
</feature>
<dbReference type="InterPro" id="IPR006575">
    <property type="entry name" value="RWD_dom"/>
</dbReference>
<dbReference type="CDD" id="cd23818">
    <property type="entry name" value="RWD_RNF25"/>
    <property type="match status" value="1"/>
</dbReference>
<proteinExistence type="predicted"/>
<keyword evidence="9" id="KW-1185">Reference proteome</keyword>
<evidence type="ECO:0000259" key="7">
    <source>
        <dbReference type="PROSITE" id="PS50908"/>
    </source>
</evidence>
<reference evidence="8 9" key="1">
    <citation type="journal article" date="2021" name="Elife">
        <title>Chloroplast acquisition without the gene transfer in kleptoplastic sea slugs, Plakobranchus ocellatus.</title>
        <authorList>
            <person name="Maeda T."/>
            <person name="Takahashi S."/>
            <person name="Yoshida T."/>
            <person name="Shimamura S."/>
            <person name="Takaki Y."/>
            <person name="Nagai Y."/>
            <person name="Toyoda A."/>
            <person name="Suzuki Y."/>
            <person name="Arimoto A."/>
            <person name="Ishii H."/>
            <person name="Satoh N."/>
            <person name="Nishiyama T."/>
            <person name="Hasebe M."/>
            <person name="Maruyama T."/>
            <person name="Minagawa J."/>
            <person name="Obokata J."/>
            <person name="Shigenobu S."/>
        </authorList>
    </citation>
    <scope>NUCLEOTIDE SEQUENCE [LARGE SCALE GENOMIC DNA]</scope>
</reference>
<feature type="compositionally biased region" description="Basic residues" evidence="5">
    <location>
        <begin position="1043"/>
        <end position="1052"/>
    </location>
</feature>
<protein>
    <submittedName>
        <fullName evidence="8">E3 ubiquitin-protein ligase rnf25-like</fullName>
    </submittedName>
</protein>
<dbReference type="Gene3D" id="3.30.40.10">
    <property type="entry name" value="Zinc/RING finger domain, C3HC4 (zinc finger)"/>
    <property type="match status" value="1"/>
</dbReference>
<feature type="compositionally biased region" description="Basic and acidic residues" evidence="5">
    <location>
        <begin position="584"/>
        <end position="617"/>
    </location>
</feature>
<dbReference type="GO" id="GO:0008270">
    <property type="term" value="F:zinc ion binding"/>
    <property type="evidence" value="ECO:0007669"/>
    <property type="project" value="UniProtKB-KW"/>
</dbReference>
<sequence>MACTRDRENDEVCEESPIETEIESLEAIYINELTYSRKSDGTVNTIELLLHPATGDDVTKQFVCMTLIFTPSPKYPDEIPTIEIKNPRGLGEEEIASLVEDMIAKAHECVGEVMLFTLIEMAKDSLTDGNIPHCPCVVCLEHFHEDDLFHRTSCYHYFHNRCLNRYLEHRRKQIEEEEREEASERRHIEFSEEEKVKIIGCPVCRAPLGEGSLSVTSEILDCMGQQEVEETPFVLPPEMKEQQAKMADLFAQQKAKGGIIDLEQEKNKYLVNEENRWSLPSMTTAEASLGSPAGRAESETQLHQRSQNGIHSRGGRKDGRRSAQGRHHPGEKDYNSHNRHREGGKGHRLRYHNPHHHQQQQQHGHGRGTPWRGGSGNRGNRDGAEKSQTAQGLERPVMKSSKRDEKDGFLSRTVEGENTANTDKRRKEDDNVMKSGEDTQLPMRISQSVEEKKERSEPNSRYNEENENIHFPRGQVRETNQNVRKVFHERQRGGGRFSADANQTQHQKNYCSEHRDMDADHPRLRREYENTRRYEAEIENKGPQMRGPRKDGRRGRGRGRFSDFDDMYFNSKREDDEVSAGGENCDRQSKSKKDPTLRERASGCRESENRDQRRNNEYDEDEDRNEQSHRRVAGSNRGPRHQRRGGAEMKYKRNEGVQGSQTRGCDIQHQMQERLHEDQRISIQNKTATSRKVGRYDENVDNSLDEKIQVEFEVNRRWRRLTYGYGESSKHTGGQATENNKNNYRPHCNINNDKEKSLETKQKSGISGGCSLTPDSDTSHLNRIYVGYDEVGEEEEDWDEERFAYAYERRHIKLEDLGKYDKFRRKDYQLRGKKVEERDQRQRLLDEEDRRLRREEADAERREQSSSDSKPTKSVLELFQEKQEAKKREADALRHEQQQQQQQQAQISKKTESETKPDAGRHRKNSISSQAFVSTSPSSSSQDYQSQSSTEEPAQEDLQNCHDPHAMNSVVKPPEPGRDLGNEKSTLVAQISGEIQWVGVKKQPDPGDAHSGSLKEQDPDADGEGREDPYLDALAEREERRRVESRKKKAKSYRPNVESDEPVLETQAPDVPALPIVSDRSETRPDGTKTTESLSDSSQTREQSQHMNSTVAKQKPLTKAPPLKLSTRNKQSTNSHAAKELCAKLANSGSSDLTKDELANLKALYGTEAVLEYKEVKNGTSTPNSLMPEASNKNKMFPKSAANMRKNQQDGILAQDLKPASLPQAVNSTDNQNREDLKTKVVPQSKVKPMKKAPPLNLKQVSVKPSPCDKIESNAIIQDANNLKNGGGQDMTKVMKYLGIGLNDDFFTVDSTKS</sequence>
<evidence type="ECO:0000256" key="3">
    <source>
        <dbReference type="PROSITE-ProRule" id="PRU00175"/>
    </source>
</evidence>
<evidence type="ECO:0000256" key="1">
    <source>
        <dbReference type="ARBA" id="ARBA00022771"/>
    </source>
</evidence>
<feature type="compositionally biased region" description="Polar residues" evidence="5">
    <location>
        <begin position="731"/>
        <end position="743"/>
    </location>
</feature>
<feature type="compositionally biased region" description="Basic and acidic residues" evidence="5">
    <location>
        <begin position="645"/>
        <end position="655"/>
    </location>
</feature>
<evidence type="ECO:0000313" key="8">
    <source>
        <dbReference type="EMBL" id="GFO34079.1"/>
    </source>
</evidence>
<dbReference type="GO" id="GO:0010468">
    <property type="term" value="P:regulation of gene expression"/>
    <property type="evidence" value="ECO:0007669"/>
    <property type="project" value="UniProtKB-ARBA"/>
</dbReference>
<dbReference type="SUPFAM" id="SSF54495">
    <property type="entry name" value="UBC-like"/>
    <property type="match status" value="1"/>
</dbReference>
<dbReference type="PROSITE" id="PS50089">
    <property type="entry name" value="ZF_RING_2"/>
    <property type="match status" value="1"/>
</dbReference>
<feature type="region of interest" description="Disordered" evidence="5">
    <location>
        <begin position="849"/>
        <end position="1138"/>
    </location>
</feature>
<evidence type="ECO:0000256" key="5">
    <source>
        <dbReference type="SAM" id="MobiDB-lite"/>
    </source>
</evidence>
<dbReference type="SUPFAM" id="SSF57850">
    <property type="entry name" value="RING/U-box"/>
    <property type="match status" value="1"/>
</dbReference>